<comment type="caution">
    <text evidence="2">The sequence shown here is derived from an EMBL/GenBank/DDBJ whole genome shotgun (WGS) entry which is preliminary data.</text>
</comment>
<feature type="transmembrane region" description="Helical" evidence="1">
    <location>
        <begin position="15"/>
        <end position="37"/>
    </location>
</feature>
<accession>A0ABW6PV86</accession>
<protein>
    <submittedName>
        <fullName evidence="2">Uncharacterized protein</fullName>
    </submittedName>
</protein>
<dbReference type="Proteomes" id="UP001601444">
    <property type="component" value="Unassembled WGS sequence"/>
</dbReference>
<proteinExistence type="predicted"/>
<evidence type="ECO:0000256" key="1">
    <source>
        <dbReference type="SAM" id="Phobius"/>
    </source>
</evidence>
<evidence type="ECO:0000313" key="2">
    <source>
        <dbReference type="EMBL" id="MFF0546346.1"/>
    </source>
</evidence>
<gene>
    <name evidence="2" type="ORF">ACFYTF_26280</name>
</gene>
<sequence>MIARILDRGLSLRQLAHLAVVAAAVLGVPYLAVGLLWSATHGDHLAEAHGADKAFSVVGEVVAWPVLVVADLDLR</sequence>
<keyword evidence="1" id="KW-0472">Membrane</keyword>
<dbReference type="EMBL" id="JBIAMX010000020">
    <property type="protein sequence ID" value="MFF0546346.1"/>
    <property type="molecule type" value="Genomic_DNA"/>
</dbReference>
<keyword evidence="1" id="KW-0812">Transmembrane</keyword>
<reference evidence="2 3" key="1">
    <citation type="submission" date="2024-10" db="EMBL/GenBank/DDBJ databases">
        <title>The Natural Products Discovery Center: Release of the First 8490 Sequenced Strains for Exploring Actinobacteria Biosynthetic Diversity.</title>
        <authorList>
            <person name="Kalkreuter E."/>
            <person name="Kautsar S.A."/>
            <person name="Yang D."/>
            <person name="Bader C.D."/>
            <person name="Teijaro C.N."/>
            <person name="Fluegel L."/>
            <person name="Davis C.M."/>
            <person name="Simpson J.R."/>
            <person name="Lauterbach L."/>
            <person name="Steele A.D."/>
            <person name="Gui C."/>
            <person name="Meng S."/>
            <person name="Li G."/>
            <person name="Viehrig K."/>
            <person name="Ye F."/>
            <person name="Su P."/>
            <person name="Kiefer A.F."/>
            <person name="Nichols A."/>
            <person name="Cepeda A.J."/>
            <person name="Yan W."/>
            <person name="Fan B."/>
            <person name="Jiang Y."/>
            <person name="Adhikari A."/>
            <person name="Zheng C.-J."/>
            <person name="Schuster L."/>
            <person name="Cowan T.M."/>
            <person name="Smanski M.J."/>
            <person name="Chevrette M.G."/>
            <person name="De Carvalho L.P.S."/>
            <person name="Shen B."/>
        </authorList>
    </citation>
    <scope>NUCLEOTIDE SEQUENCE [LARGE SCALE GENOMIC DNA]</scope>
    <source>
        <strain evidence="2 3">NPDC004045</strain>
    </source>
</reference>
<evidence type="ECO:0000313" key="3">
    <source>
        <dbReference type="Proteomes" id="UP001601444"/>
    </source>
</evidence>
<keyword evidence="1" id="KW-1133">Transmembrane helix</keyword>
<dbReference type="RefSeq" id="WP_043657864.1">
    <property type="nucleotide sequence ID" value="NZ_JBIAMX010000020.1"/>
</dbReference>
<keyword evidence="3" id="KW-1185">Reference proteome</keyword>
<organism evidence="2 3">
    <name type="scientific">Nocardia thailandica</name>
    <dbReference type="NCBI Taxonomy" id="257275"/>
    <lineage>
        <taxon>Bacteria</taxon>
        <taxon>Bacillati</taxon>
        <taxon>Actinomycetota</taxon>
        <taxon>Actinomycetes</taxon>
        <taxon>Mycobacteriales</taxon>
        <taxon>Nocardiaceae</taxon>
        <taxon>Nocardia</taxon>
    </lineage>
</organism>
<name>A0ABW6PV86_9NOCA</name>